<dbReference type="OrthoDB" id="346907at2759"/>
<dbReference type="AlphaFoldDB" id="A0A016TU94"/>
<evidence type="ECO:0000256" key="8">
    <source>
        <dbReference type="ARBA" id="ARBA00023212"/>
    </source>
</evidence>
<dbReference type="STRING" id="53326.A0A016TU94"/>
<dbReference type="EMBL" id="JARK01001412">
    <property type="protein sequence ID" value="EYC06380.1"/>
    <property type="molecule type" value="Genomic_DNA"/>
</dbReference>
<feature type="domain" description="Protein kinase" evidence="11">
    <location>
        <begin position="12"/>
        <end position="248"/>
    </location>
</feature>
<feature type="compositionally biased region" description="Basic and acidic residues" evidence="10">
    <location>
        <begin position="268"/>
        <end position="303"/>
    </location>
</feature>
<keyword evidence="6" id="KW-0418">Kinase</keyword>
<accession>A0A016TU94</accession>
<dbReference type="InterPro" id="IPR017441">
    <property type="entry name" value="Protein_kinase_ATP_BS"/>
</dbReference>
<reference evidence="13" key="1">
    <citation type="journal article" date="2015" name="Nat. Genet.">
        <title>The genome and transcriptome of the zoonotic hookworm Ancylostoma ceylanicum identify infection-specific gene families.</title>
        <authorList>
            <person name="Schwarz E.M."/>
            <person name="Hu Y."/>
            <person name="Antoshechkin I."/>
            <person name="Miller M.M."/>
            <person name="Sternberg P.W."/>
            <person name="Aroian R.V."/>
        </authorList>
    </citation>
    <scope>NUCLEOTIDE SEQUENCE</scope>
    <source>
        <strain evidence="13">HY135</strain>
    </source>
</reference>
<dbReference type="PANTHER" id="PTHR24345:SF91">
    <property type="entry name" value="SERINE_THREONINE-PROTEIN KINASE PLK4"/>
    <property type="match status" value="1"/>
</dbReference>
<organism evidence="12 13">
    <name type="scientific">Ancylostoma ceylanicum</name>
    <dbReference type="NCBI Taxonomy" id="53326"/>
    <lineage>
        <taxon>Eukaryota</taxon>
        <taxon>Metazoa</taxon>
        <taxon>Ecdysozoa</taxon>
        <taxon>Nematoda</taxon>
        <taxon>Chromadorea</taxon>
        <taxon>Rhabditida</taxon>
        <taxon>Rhabditina</taxon>
        <taxon>Rhabditomorpha</taxon>
        <taxon>Strongyloidea</taxon>
        <taxon>Ancylostomatidae</taxon>
        <taxon>Ancylostomatinae</taxon>
        <taxon>Ancylostoma</taxon>
    </lineage>
</organism>
<comment type="caution">
    <text evidence="12">The sequence shown here is derived from an EMBL/GenBank/DDBJ whole genome shotgun (WGS) entry which is preliminary data.</text>
</comment>
<evidence type="ECO:0000256" key="2">
    <source>
        <dbReference type="ARBA" id="ARBA00022490"/>
    </source>
</evidence>
<feature type="binding site" evidence="9">
    <location>
        <position position="40"/>
    </location>
    <ligand>
        <name>ATP</name>
        <dbReference type="ChEBI" id="CHEBI:30616"/>
    </ligand>
</feature>
<dbReference type="GO" id="GO:0005814">
    <property type="term" value="C:centriole"/>
    <property type="evidence" value="ECO:0007669"/>
    <property type="project" value="UniProtKB-SubCell"/>
</dbReference>
<gene>
    <name evidence="12" type="primary">Acey_s0076.g1030</name>
    <name evidence="12" type="synonym">Acey-zyg-1</name>
    <name evidence="12" type="ORF">Y032_0076g1030</name>
</gene>
<evidence type="ECO:0000256" key="7">
    <source>
        <dbReference type="ARBA" id="ARBA00022840"/>
    </source>
</evidence>
<protein>
    <recommendedName>
        <fullName evidence="11">Protein kinase domain-containing protein</fullName>
    </recommendedName>
</protein>
<dbReference type="InterPro" id="IPR011009">
    <property type="entry name" value="Kinase-like_dom_sf"/>
</dbReference>
<keyword evidence="8" id="KW-0206">Cytoskeleton</keyword>
<dbReference type="Proteomes" id="UP000024635">
    <property type="component" value="Unassembled WGS sequence"/>
</dbReference>
<dbReference type="GO" id="GO:0005634">
    <property type="term" value="C:nucleus"/>
    <property type="evidence" value="ECO:0007669"/>
    <property type="project" value="TreeGrafter"/>
</dbReference>
<evidence type="ECO:0000256" key="3">
    <source>
        <dbReference type="ARBA" id="ARBA00022527"/>
    </source>
</evidence>
<evidence type="ECO:0000256" key="1">
    <source>
        <dbReference type="ARBA" id="ARBA00004114"/>
    </source>
</evidence>
<dbReference type="InterPro" id="IPR000719">
    <property type="entry name" value="Prot_kinase_dom"/>
</dbReference>
<evidence type="ECO:0000256" key="10">
    <source>
        <dbReference type="SAM" id="MobiDB-lite"/>
    </source>
</evidence>
<evidence type="ECO:0000256" key="9">
    <source>
        <dbReference type="PROSITE-ProRule" id="PRU10141"/>
    </source>
</evidence>
<evidence type="ECO:0000313" key="12">
    <source>
        <dbReference type="EMBL" id="EYC06380.1"/>
    </source>
</evidence>
<dbReference type="Gene3D" id="1.10.510.10">
    <property type="entry name" value="Transferase(Phosphotransferase) domain 1"/>
    <property type="match status" value="1"/>
</dbReference>
<dbReference type="PROSITE" id="PS50011">
    <property type="entry name" value="PROTEIN_KINASE_DOM"/>
    <property type="match status" value="1"/>
</dbReference>
<evidence type="ECO:0000256" key="6">
    <source>
        <dbReference type="ARBA" id="ARBA00022777"/>
    </source>
</evidence>
<keyword evidence="4" id="KW-0808">Transferase</keyword>
<keyword evidence="13" id="KW-1185">Reference proteome</keyword>
<feature type="region of interest" description="Disordered" evidence="10">
    <location>
        <begin position="264"/>
        <end position="367"/>
    </location>
</feature>
<dbReference type="PROSITE" id="PS00107">
    <property type="entry name" value="PROTEIN_KINASE_ATP"/>
    <property type="match status" value="1"/>
</dbReference>
<dbReference type="PANTHER" id="PTHR24345">
    <property type="entry name" value="SERINE/THREONINE-PROTEIN KINASE PLK"/>
    <property type="match status" value="1"/>
</dbReference>
<evidence type="ECO:0000313" key="13">
    <source>
        <dbReference type="Proteomes" id="UP000024635"/>
    </source>
</evidence>
<dbReference type="InterPro" id="IPR008266">
    <property type="entry name" value="Tyr_kinase_AS"/>
</dbReference>
<keyword evidence="5 9" id="KW-0547">Nucleotide-binding</keyword>
<dbReference type="InterPro" id="IPR046437">
    <property type="entry name" value="Ser_Thr-PK_POLO_box_1_sf"/>
</dbReference>
<evidence type="ECO:0000256" key="4">
    <source>
        <dbReference type="ARBA" id="ARBA00022679"/>
    </source>
</evidence>
<sequence>MSTSSRLRLSDFKDLEEIGRGGFGVVFAATQPNGDRVALKKICSRAAAERIKNEIRAIRCLRHPNIVQFFEDFVDGNDTYVVMELCELGSMRSYVKKNGPLSDRAAAYVLRQIISAVKYMHREGILHRDLSSGNVLISRIFSPEKISVKLCDFGLATHLRKGETACTVVGTPGYIAPQVFKQEYDQAADVYSLGGVLYTMLTGSDPPSKGPMRFDGLGVSAVELIESMMEQDAAKRIPLNEIQRSSFMVDYCDNASVSRDWSAMGDRASFRSQERRRSREFSRERRTDFDRAHGNSRGDEPRPRRATSNPPTLSGRVRLTTGGGADSGFGSRSCGERRNIGWSGSRNIPHNTTVRDSRASGEPPWPLPIHRCGGTKLVTAAGRYVIVDDHTMVFEVANKSGFITKIVEISVGTRGRQQVIFGKPLHLDVKRPLEHDPLISMTRERDTAALTR</sequence>
<dbReference type="GO" id="GO:0004674">
    <property type="term" value="F:protein serine/threonine kinase activity"/>
    <property type="evidence" value="ECO:0007669"/>
    <property type="project" value="UniProtKB-KW"/>
</dbReference>
<proteinExistence type="predicted"/>
<keyword evidence="7 9" id="KW-0067">ATP-binding</keyword>
<keyword evidence="3" id="KW-0723">Serine/threonine-protein kinase</keyword>
<keyword evidence="2" id="KW-0963">Cytoplasm</keyword>
<dbReference type="InterPro" id="IPR040733">
    <property type="entry name" value="Zyg-1_PB1"/>
</dbReference>
<dbReference type="Gene3D" id="3.30.1120.120">
    <property type="match status" value="1"/>
</dbReference>
<dbReference type="SUPFAM" id="SSF56112">
    <property type="entry name" value="Protein kinase-like (PK-like)"/>
    <property type="match status" value="1"/>
</dbReference>
<dbReference type="Pfam" id="PF00069">
    <property type="entry name" value="Pkinase"/>
    <property type="match status" value="1"/>
</dbReference>
<evidence type="ECO:0000256" key="5">
    <source>
        <dbReference type="ARBA" id="ARBA00022741"/>
    </source>
</evidence>
<dbReference type="PROSITE" id="PS00109">
    <property type="entry name" value="PROTEIN_KINASE_TYR"/>
    <property type="match status" value="1"/>
</dbReference>
<feature type="compositionally biased region" description="Polar residues" evidence="10">
    <location>
        <begin position="342"/>
        <end position="352"/>
    </location>
</feature>
<evidence type="ECO:0000259" key="11">
    <source>
        <dbReference type="PROSITE" id="PS50011"/>
    </source>
</evidence>
<comment type="subcellular location">
    <subcellularLocation>
        <location evidence="1">Cytoplasm</location>
        <location evidence="1">Cytoskeleton</location>
        <location evidence="1">Microtubule organizing center</location>
        <location evidence="1">Centrosome</location>
        <location evidence="1">Centriole</location>
    </subcellularLocation>
</comment>
<dbReference type="GO" id="GO:0005524">
    <property type="term" value="F:ATP binding"/>
    <property type="evidence" value="ECO:0007669"/>
    <property type="project" value="UniProtKB-UniRule"/>
</dbReference>
<name>A0A016TU94_9BILA</name>
<dbReference type="Pfam" id="PF18531">
    <property type="entry name" value="Polo_box_2"/>
    <property type="match status" value="1"/>
</dbReference>